<dbReference type="PANTHER" id="PTHR38686">
    <property type="entry name" value="APOLIPOPROTEIN N-ACYLTRANSFERASE"/>
    <property type="match status" value="1"/>
</dbReference>
<evidence type="ECO:0000256" key="9">
    <source>
        <dbReference type="HAMAP-Rule" id="MF_01148"/>
    </source>
</evidence>
<evidence type="ECO:0000313" key="12">
    <source>
        <dbReference type="Proteomes" id="UP000036938"/>
    </source>
</evidence>
<keyword evidence="6 9" id="KW-1133">Transmembrane helix</keyword>
<dbReference type="UniPathway" id="UPA00666"/>
<comment type="subcellular location">
    <subcellularLocation>
        <location evidence="1 9">Cell membrane</location>
        <topology evidence="1 9">Multi-pass membrane protein</topology>
    </subcellularLocation>
</comment>
<feature type="transmembrane region" description="Helical" evidence="9">
    <location>
        <begin position="154"/>
        <end position="176"/>
    </location>
</feature>
<comment type="caution">
    <text evidence="11">The sequence shown here is derived from an EMBL/GenBank/DDBJ whole genome shotgun (WGS) entry which is preliminary data.</text>
</comment>
<dbReference type="SUPFAM" id="SSF56317">
    <property type="entry name" value="Carbon-nitrogen hydrolase"/>
    <property type="match status" value="1"/>
</dbReference>
<feature type="domain" description="CN hydrolase" evidence="10">
    <location>
        <begin position="222"/>
        <end position="458"/>
    </location>
</feature>
<keyword evidence="8 9" id="KW-0012">Acyltransferase</keyword>
<dbReference type="AlphaFoldDB" id="A0A0L1JRX6"/>
<evidence type="ECO:0000256" key="4">
    <source>
        <dbReference type="ARBA" id="ARBA00022679"/>
    </source>
</evidence>
<dbReference type="PROSITE" id="PS50263">
    <property type="entry name" value="CN_HYDROLASE"/>
    <property type="match status" value="1"/>
</dbReference>
<dbReference type="InterPro" id="IPR045378">
    <property type="entry name" value="LNT_N"/>
</dbReference>
<sequence>MPRPDLPRRAPLWAAGAGAVAALGQSPFDLWPAMLAGLVVLFALLRGVTSPRRAALVTWAFGTGYFLVALHWVFEPFLVDAARHAWMAPFAVVFLSAGLALFWVAAAWGAARLGGGVLTTALALGLAEMARGYLLTGFPWAMPGYAWLDTPVASSVTIVGSYGVTALTFVACALVARALPWQGAMRSAVPPVVAVAVLASPVTWAPGAAPTAGADAPIIRLVQPNAPQADKWDPNRAQFYFDRHIALSTGAGPEPDLIVWSETALPMLLDHAGIAFDIMAERAPGVPYLVGVQRRDDAERYYNSAVLMQDGQTQALYDKHHLVPFGEYMPLQSLASDLGMEGLAAVLGGYTPGPGPRLIDLGFATALPLICYEVVFPQYFHATERPDVLIQLTNDAWFGSFSGPYQHLAQARMRSLEHGLPMIRVANTGVSAVIDARGEVLGQIPLDTHGALDAALPPALPATLYARMGDLPVALVLVLGLVGTALVTFRLTGPVAPRTRV</sequence>
<dbReference type="Pfam" id="PF20154">
    <property type="entry name" value="LNT_N"/>
    <property type="match status" value="1"/>
</dbReference>
<dbReference type="Proteomes" id="UP000036938">
    <property type="component" value="Unassembled WGS sequence"/>
</dbReference>
<accession>A0A0L1JRX6</accession>
<evidence type="ECO:0000259" key="10">
    <source>
        <dbReference type="PROSITE" id="PS50263"/>
    </source>
</evidence>
<dbReference type="GO" id="GO:0005886">
    <property type="term" value="C:plasma membrane"/>
    <property type="evidence" value="ECO:0007669"/>
    <property type="project" value="UniProtKB-SubCell"/>
</dbReference>
<dbReference type="EMBL" id="AQQZ01000003">
    <property type="protein sequence ID" value="KNG94447.1"/>
    <property type="molecule type" value="Genomic_DNA"/>
</dbReference>
<dbReference type="HAMAP" id="MF_01148">
    <property type="entry name" value="Lnt"/>
    <property type="match status" value="1"/>
</dbReference>
<dbReference type="InterPro" id="IPR003010">
    <property type="entry name" value="C-N_Hydrolase"/>
</dbReference>
<gene>
    <name evidence="9" type="primary">lnt</name>
    <name evidence="11" type="ORF">ATO11_08055</name>
</gene>
<reference evidence="11 12" key="1">
    <citation type="journal article" date="2015" name="Int. J. Syst. Evol. Microbiol.">
        <title>Aestuariivita atlantica sp. nov., isolated from deep sea sediment of the Atlantic Ocean.</title>
        <authorList>
            <person name="Li G."/>
            <person name="Lai Q."/>
            <person name="Du Y."/>
            <person name="Liu X."/>
            <person name="Sun F."/>
            <person name="Shao Z."/>
        </authorList>
    </citation>
    <scope>NUCLEOTIDE SEQUENCE [LARGE SCALE GENOMIC DNA]</scope>
    <source>
        <strain evidence="11 12">22II-S11-z3</strain>
    </source>
</reference>
<evidence type="ECO:0000256" key="8">
    <source>
        <dbReference type="ARBA" id="ARBA00023315"/>
    </source>
</evidence>
<keyword evidence="12" id="KW-1185">Reference proteome</keyword>
<evidence type="ECO:0000313" key="11">
    <source>
        <dbReference type="EMBL" id="KNG94447.1"/>
    </source>
</evidence>
<feature type="transmembrane region" description="Helical" evidence="9">
    <location>
        <begin position="31"/>
        <end position="49"/>
    </location>
</feature>
<dbReference type="STRING" id="1317121.ATO11_08055"/>
<dbReference type="EC" id="2.3.1.269" evidence="9"/>
<dbReference type="InterPro" id="IPR036526">
    <property type="entry name" value="C-N_Hydrolase_sf"/>
</dbReference>
<comment type="pathway">
    <text evidence="9">Protein modification; lipoprotein biosynthesis (N-acyl transfer).</text>
</comment>
<keyword evidence="3 9" id="KW-1003">Cell membrane</keyword>
<dbReference type="GO" id="GO:0042158">
    <property type="term" value="P:lipoprotein biosynthetic process"/>
    <property type="evidence" value="ECO:0007669"/>
    <property type="project" value="UniProtKB-UniRule"/>
</dbReference>
<dbReference type="PATRIC" id="fig|1317121.7.peg.2220"/>
<protein>
    <recommendedName>
        <fullName evidence="9">Apolipoprotein N-acyltransferase</fullName>
        <shortName evidence="9">ALP N-acyltransferase</shortName>
        <ecNumber evidence="9">2.3.1.269</ecNumber>
    </recommendedName>
</protein>
<name>A0A0L1JRX6_9RHOB</name>
<comment type="catalytic activity">
    <reaction evidence="9">
        <text>N-terminal S-1,2-diacyl-sn-glyceryl-L-cysteinyl-[lipoprotein] + a glycerophospholipid = N-acyl-S-1,2-diacyl-sn-glyceryl-L-cysteinyl-[lipoprotein] + a 2-acyl-sn-glycero-3-phospholipid + H(+)</text>
        <dbReference type="Rhea" id="RHEA:48228"/>
        <dbReference type="Rhea" id="RHEA-COMP:14681"/>
        <dbReference type="Rhea" id="RHEA-COMP:14684"/>
        <dbReference type="ChEBI" id="CHEBI:15378"/>
        <dbReference type="ChEBI" id="CHEBI:136912"/>
        <dbReference type="ChEBI" id="CHEBI:140656"/>
        <dbReference type="ChEBI" id="CHEBI:140657"/>
        <dbReference type="ChEBI" id="CHEBI:140660"/>
        <dbReference type="EC" id="2.3.1.269"/>
    </reaction>
</comment>
<evidence type="ECO:0000256" key="7">
    <source>
        <dbReference type="ARBA" id="ARBA00023136"/>
    </source>
</evidence>
<feature type="transmembrane region" description="Helical" evidence="9">
    <location>
        <begin position="86"/>
        <end position="106"/>
    </location>
</feature>
<dbReference type="GO" id="GO:0016410">
    <property type="term" value="F:N-acyltransferase activity"/>
    <property type="evidence" value="ECO:0007669"/>
    <property type="project" value="UniProtKB-UniRule"/>
</dbReference>
<evidence type="ECO:0000256" key="2">
    <source>
        <dbReference type="ARBA" id="ARBA00010065"/>
    </source>
</evidence>
<comment type="similarity">
    <text evidence="2 9">Belongs to the CN hydrolase family. Apolipoprotein N-acyltransferase subfamily.</text>
</comment>
<keyword evidence="4 9" id="KW-0808">Transferase</keyword>
<keyword evidence="7 9" id="KW-0472">Membrane</keyword>
<feature type="transmembrane region" description="Helical" evidence="9">
    <location>
        <begin position="113"/>
        <end position="134"/>
    </location>
</feature>
<evidence type="ECO:0000256" key="6">
    <source>
        <dbReference type="ARBA" id="ARBA00022989"/>
    </source>
</evidence>
<dbReference type="PANTHER" id="PTHR38686:SF1">
    <property type="entry name" value="APOLIPOPROTEIN N-ACYLTRANSFERASE"/>
    <property type="match status" value="1"/>
</dbReference>
<dbReference type="CDD" id="cd07571">
    <property type="entry name" value="ALP_N-acyl_transferase"/>
    <property type="match status" value="1"/>
</dbReference>
<comment type="function">
    <text evidence="9">Catalyzes the phospholipid dependent N-acylation of the N-terminal cysteine of apolipoprotein, the last step in lipoprotein maturation.</text>
</comment>
<dbReference type="NCBIfam" id="TIGR00546">
    <property type="entry name" value="lnt"/>
    <property type="match status" value="1"/>
</dbReference>
<feature type="transmembrane region" description="Helical" evidence="9">
    <location>
        <begin position="56"/>
        <end position="74"/>
    </location>
</feature>
<proteinExistence type="inferred from homology"/>
<organism evidence="11 12">
    <name type="scientific">Pseudaestuariivita atlantica</name>
    <dbReference type="NCBI Taxonomy" id="1317121"/>
    <lineage>
        <taxon>Bacteria</taxon>
        <taxon>Pseudomonadati</taxon>
        <taxon>Pseudomonadota</taxon>
        <taxon>Alphaproteobacteria</taxon>
        <taxon>Rhodobacterales</taxon>
        <taxon>Paracoccaceae</taxon>
        <taxon>Pseudaestuariivita</taxon>
    </lineage>
</organism>
<evidence type="ECO:0000256" key="5">
    <source>
        <dbReference type="ARBA" id="ARBA00022692"/>
    </source>
</evidence>
<evidence type="ECO:0000256" key="1">
    <source>
        <dbReference type="ARBA" id="ARBA00004651"/>
    </source>
</evidence>
<dbReference type="Gene3D" id="3.60.110.10">
    <property type="entry name" value="Carbon-nitrogen hydrolase"/>
    <property type="match status" value="1"/>
</dbReference>
<dbReference type="Pfam" id="PF00795">
    <property type="entry name" value="CN_hydrolase"/>
    <property type="match status" value="1"/>
</dbReference>
<keyword evidence="5 9" id="KW-0812">Transmembrane</keyword>
<feature type="transmembrane region" description="Helical" evidence="9">
    <location>
        <begin position="471"/>
        <end position="491"/>
    </location>
</feature>
<dbReference type="InterPro" id="IPR004563">
    <property type="entry name" value="Apolipo_AcylTrfase"/>
</dbReference>
<evidence type="ECO:0000256" key="3">
    <source>
        <dbReference type="ARBA" id="ARBA00022475"/>
    </source>
</evidence>